<accession>A0ABY1ZJ14</accession>
<dbReference type="EMBL" id="SJDL01000031">
    <property type="protein sequence ID" value="TBW51253.1"/>
    <property type="molecule type" value="Genomic_DNA"/>
</dbReference>
<dbReference type="Pfam" id="PF11964">
    <property type="entry name" value="SpoIIAA-like"/>
    <property type="match status" value="1"/>
</dbReference>
<protein>
    <submittedName>
        <fullName evidence="1">STAS/SEC14 domain-containing protein</fullName>
    </submittedName>
</protein>
<keyword evidence="2" id="KW-1185">Reference proteome</keyword>
<dbReference type="InterPro" id="IPR038396">
    <property type="entry name" value="SpoIIAA-like_sf"/>
</dbReference>
<evidence type="ECO:0000313" key="2">
    <source>
        <dbReference type="Proteomes" id="UP000313645"/>
    </source>
</evidence>
<organism evidence="1 2">
    <name type="scientific">Marinobacter halodurans</name>
    <dbReference type="NCBI Taxonomy" id="2528979"/>
    <lineage>
        <taxon>Bacteria</taxon>
        <taxon>Pseudomonadati</taxon>
        <taxon>Pseudomonadota</taxon>
        <taxon>Gammaproteobacteria</taxon>
        <taxon>Pseudomonadales</taxon>
        <taxon>Marinobacteraceae</taxon>
        <taxon>Marinobacter</taxon>
    </lineage>
</organism>
<dbReference type="Gene3D" id="3.40.50.10600">
    <property type="entry name" value="SpoIIaa-like domains"/>
    <property type="match status" value="1"/>
</dbReference>
<dbReference type="InterPro" id="IPR036513">
    <property type="entry name" value="STAS_dom_sf"/>
</dbReference>
<dbReference type="RefSeq" id="WP_131483108.1">
    <property type="nucleotide sequence ID" value="NZ_SJDL01000031.1"/>
</dbReference>
<sequence length="125" mass="13789">MLKVTLDRDGGIAILEPDRALTREDFQYAANVIDPYIEAHDALKGLLVHVDTFPGWASFASMLHHLRFIRDHHRHIRRVALVTDSGVVNAAETLGSHLVAAAIRTFPADAMGEARRWLLAPDSGA</sequence>
<comment type="caution">
    <text evidence="1">The sequence shown here is derived from an EMBL/GenBank/DDBJ whole genome shotgun (WGS) entry which is preliminary data.</text>
</comment>
<dbReference type="SUPFAM" id="SSF52091">
    <property type="entry name" value="SpoIIaa-like"/>
    <property type="match status" value="1"/>
</dbReference>
<gene>
    <name evidence="1" type="ORF">EZI54_17155</name>
</gene>
<reference evidence="1 2" key="1">
    <citation type="submission" date="2019-02" db="EMBL/GenBank/DDBJ databases">
        <title>Marinobacter halodurans sp. nov., a marine bacterium isolated from sea tidal flat.</title>
        <authorList>
            <person name="Yoo Y."/>
            <person name="Lee D.W."/>
            <person name="Kim B.S."/>
            <person name="Kim J.-J."/>
        </authorList>
    </citation>
    <scope>NUCLEOTIDE SEQUENCE [LARGE SCALE GENOMIC DNA]</scope>
    <source>
        <strain evidence="1 2">YJ-S3-2</strain>
    </source>
</reference>
<proteinExistence type="predicted"/>
<evidence type="ECO:0000313" key="1">
    <source>
        <dbReference type="EMBL" id="TBW51253.1"/>
    </source>
</evidence>
<dbReference type="InterPro" id="IPR021866">
    <property type="entry name" value="SpoIIAA-like"/>
</dbReference>
<dbReference type="Proteomes" id="UP000313645">
    <property type="component" value="Unassembled WGS sequence"/>
</dbReference>
<name>A0ABY1ZJ14_9GAMM</name>